<dbReference type="Pfam" id="PF18758">
    <property type="entry name" value="KDZ"/>
    <property type="match status" value="1"/>
</dbReference>
<dbReference type="PANTHER" id="PTHR33096:SF1">
    <property type="entry name" value="CXC1-LIKE CYSTEINE CLUSTER ASSOCIATED WITH KDZ TRANSPOSASES DOMAIN-CONTAINING PROTEIN"/>
    <property type="match status" value="1"/>
</dbReference>
<gene>
    <name evidence="3" type="ORF">HMN09_00007800</name>
</gene>
<dbReference type="PANTHER" id="PTHR33096">
    <property type="entry name" value="CXC2 DOMAIN-CONTAINING PROTEIN"/>
    <property type="match status" value="1"/>
</dbReference>
<dbReference type="Proteomes" id="UP000613580">
    <property type="component" value="Unassembled WGS sequence"/>
</dbReference>
<accession>A0A8H6TT46</accession>
<evidence type="ECO:0008006" key="5">
    <source>
        <dbReference type="Google" id="ProtNLM"/>
    </source>
</evidence>
<reference evidence="3" key="1">
    <citation type="submission" date="2020-05" db="EMBL/GenBank/DDBJ databases">
        <title>Mycena genomes resolve the evolution of fungal bioluminescence.</title>
        <authorList>
            <person name="Tsai I.J."/>
        </authorList>
    </citation>
    <scope>NUCLEOTIDE SEQUENCE</scope>
    <source>
        <strain evidence="3">110903Hualien_Pintung</strain>
    </source>
</reference>
<feature type="region of interest" description="Disordered" evidence="2">
    <location>
        <begin position="1"/>
        <end position="24"/>
    </location>
</feature>
<comment type="caution">
    <text evidence="3">The sequence shown here is derived from an EMBL/GenBank/DDBJ whole genome shotgun (WGS) entry which is preliminary data.</text>
</comment>
<evidence type="ECO:0000313" key="4">
    <source>
        <dbReference type="Proteomes" id="UP000613580"/>
    </source>
</evidence>
<organism evidence="3 4">
    <name type="scientific">Mycena chlorophos</name>
    <name type="common">Agaric fungus</name>
    <name type="synonym">Agaricus chlorophos</name>
    <dbReference type="NCBI Taxonomy" id="658473"/>
    <lineage>
        <taxon>Eukaryota</taxon>
        <taxon>Fungi</taxon>
        <taxon>Dikarya</taxon>
        <taxon>Basidiomycota</taxon>
        <taxon>Agaricomycotina</taxon>
        <taxon>Agaricomycetes</taxon>
        <taxon>Agaricomycetidae</taxon>
        <taxon>Agaricales</taxon>
        <taxon>Marasmiineae</taxon>
        <taxon>Mycenaceae</taxon>
        <taxon>Mycena</taxon>
    </lineage>
</organism>
<keyword evidence="1" id="KW-0175">Coiled coil</keyword>
<sequence length="987" mass="112322">MRSKASRLHIAEPSSTRRSAQGRRFTPLGVGAANVHQRLQQAEEQARRSELTRIELRAEQRVRDMADDEQIISAVMDLDATYAEDVLAGRERMDLSAAGESLVGDAFEDVSELADSLAQIHNTRGFPRRRDRRDRKNRVQLMVDEFSREGPHIADALQGWDRLVDQEGPNAQWHPPEGAIVQSSRTICVVDMLGTTDEVVHFLLGDPCVAFAMVRQGFFPVSPLYPSIAFTTRTIAMFQAIHLRCPRLGKQAFIRSLCDLRGTAPLPNLEVQFTVAYDLYLAARELIRLRVARTLQRHLHNWRLRNACPPCMYRLRGEEGEIGQQVLTTCDGNNSAKRFARRDRRPDGTSGPSIERLDDRQPPRDYYLSRDQVNKYGKDAIEELLKGFVPDPAYDEEGDGCGNTWENMNEGKQSKAWGFYDETGIFVSLCRHSFVLKICDMVQSGELAKYGLAITAELLEVLHAILAGYDIGCKFTKWAHSHPIVAQLAREHHFQTVVGAFHGCSHGRECQLCYLPLYRSLTGLEPFEGCESWFSKSNALAGTIRYASRFHRQQEIAEYCAHADAFDAYANLCKSSLPSWPSGFADTSAASLLVSKYKHALEVLATLPGLEKAMAQLGVESREVFGVWLQEEKALLKSLSKEPEEETLQMEYYQKLVNLRDAEAAVVKVLGPGYVFLPPRRDDPNYDKLQKETLRRETDRRHALERRDKCLEAVHDLERRLELGVNERWEPNTPQWDAAAKLVSERRYRPLLELTKTKMAGTAYKVRKLIAKAIQARSQALHNLLIRYNDAARAMFPARPTLTWEEVIDCAFLADFDLLRLAREDIRDKAWTRAGAREALDQHFRILRAEEERTRLDIEIRRFVTHMRDEERFLAYHEQRLESEGLPDLALQVRKQRSLKSRFYATHMERLGKLSKLPGFTGCILPGEAVSNELVVPEVFVPSVVDPAAVDVGDGLEEEQDTDDEELEGLEDALERIVRISEDYVLM</sequence>
<evidence type="ECO:0000313" key="3">
    <source>
        <dbReference type="EMBL" id="KAF7322302.1"/>
    </source>
</evidence>
<dbReference type="OrthoDB" id="3246730at2759"/>
<feature type="coiled-coil region" evidence="1">
    <location>
        <begin position="32"/>
        <end position="59"/>
    </location>
</feature>
<proteinExistence type="predicted"/>
<keyword evidence="4" id="KW-1185">Reference proteome</keyword>
<name>A0A8H6TT46_MYCCL</name>
<evidence type="ECO:0000256" key="1">
    <source>
        <dbReference type="SAM" id="Coils"/>
    </source>
</evidence>
<feature type="region of interest" description="Disordered" evidence="2">
    <location>
        <begin position="337"/>
        <end position="363"/>
    </location>
</feature>
<dbReference type="InterPro" id="IPR040521">
    <property type="entry name" value="KDZ"/>
</dbReference>
<dbReference type="EMBL" id="JACAZE010000001">
    <property type="protein sequence ID" value="KAF7322302.1"/>
    <property type="molecule type" value="Genomic_DNA"/>
</dbReference>
<dbReference type="AlphaFoldDB" id="A0A8H6TT46"/>
<protein>
    <recommendedName>
        <fullName evidence="5">CxC1-like cysteine cluster associated with KDZ transposases domain-containing protein</fullName>
    </recommendedName>
</protein>
<evidence type="ECO:0000256" key="2">
    <source>
        <dbReference type="SAM" id="MobiDB-lite"/>
    </source>
</evidence>